<protein>
    <recommendedName>
        <fullName evidence="3">Lipoprotein SmpA/OmlA domain-containing protein</fullName>
    </recommendedName>
</protein>
<dbReference type="Proteomes" id="UP000270487">
    <property type="component" value="Chromosome"/>
</dbReference>
<evidence type="ECO:0008006" key="3">
    <source>
        <dbReference type="Google" id="ProtNLM"/>
    </source>
</evidence>
<organism evidence="1 2">
    <name type="scientific">Serratia fonticola</name>
    <dbReference type="NCBI Taxonomy" id="47917"/>
    <lineage>
        <taxon>Bacteria</taxon>
        <taxon>Pseudomonadati</taxon>
        <taxon>Pseudomonadota</taxon>
        <taxon>Gammaproteobacteria</taxon>
        <taxon>Enterobacterales</taxon>
        <taxon>Yersiniaceae</taxon>
        <taxon>Serratia</taxon>
    </lineage>
</organism>
<evidence type="ECO:0000313" key="2">
    <source>
        <dbReference type="Proteomes" id="UP000270487"/>
    </source>
</evidence>
<reference evidence="1 2" key="1">
    <citation type="submission" date="2018-12" db="EMBL/GenBank/DDBJ databases">
        <authorList>
            <consortium name="Pathogen Informatics"/>
        </authorList>
    </citation>
    <scope>NUCLEOTIDE SEQUENCE [LARGE SCALE GENOMIC DNA]</scope>
    <source>
        <strain evidence="1 2">NCTC13193</strain>
    </source>
</reference>
<dbReference type="PROSITE" id="PS51257">
    <property type="entry name" value="PROKAR_LIPOPROTEIN"/>
    <property type="match status" value="1"/>
</dbReference>
<accession>A0A448SK61</accession>
<evidence type="ECO:0000313" key="1">
    <source>
        <dbReference type="EMBL" id="VEI68128.1"/>
    </source>
</evidence>
<dbReference type="RefSeq" id="WP_141131864.1">
    <property type="nucleotide sequence ID" value="NZ_CAMISM010000001.1"/>
</dbReference>
<sequence>MKHIMLGLIAVLLSGCSSMSEDKFSSSYVKAHIFENKTTLSEIQTIYGTPDDQDVHSDGSGTWIYRKKGNLDTLSSLAGYIPGAGAVSSALDMADTAGNASDAAKKASGKMTGSTEHTGTLFIRYDSRKIVSSWMM</sequence>
<dbReference type="EMBL" id="LR134492">
    <property type="protein sequence ID" value="VEI68128.1"/>
    <property type="molecule type" value="Genomic_DNA"/>
</dbReference>
<proteinExistence type="predicted"/>
<name>A0A448SK61_SERFO</name>
<dbReference type="AlphaFoldDB" id="A0A448SK61"/>
<gene>
    <name evidence="1" type="ORF">NCTC13193_02205</name>
</gene>